<evidence type="ECO:0000313" key="1">
    <source>
        <dbReference type="EMBL" id="KEY71011.1"/>
    </source>
</evidence>
<reference evidence="1 2" key="1">
    <citation type="journal article" date="2014" name="BMC Genomics">
        <title>Comparative genome sequencing reveals chemotype-specific gene clusters in the toxigenic black mold Stachybotrys.</title>
        <authorList>
            <person name="Semeiks J."/>
            <person name="Borek D."/>
            <person name="Otwinowski Z."/>
            <person name="Grishin N.V."/>
        </authorList>
    </citation>
    <scope>NUCLEOTIDE SEQUENCE [LARGE SCALE GENOMIC DNA]</scope>
    <source>
        <strain evidence="2">CBS 109288 / IBT 7711</strain>
    </source>
</reference>
<protein>
    <submittedName>
        <fullName evidence="1">Uncharacterized protein</fullName>
    </submittedName>
</protein>
<proteinExistence type="predicted"/>
<sequence>MPSKKQQQAAAYHDTGASLIKLAPYRWTAADEKFATLFAAWPLPCTFSWEVLENLRALDSIIAPFEEHINHSAKGFYIWRQRHKMAMEEGLAAIPTYPPLSKPSKDDETRTWDDDAWVKRYSYLVYLRESFTGKRLDELRLGRSRNAPALFAAGTRATGSKDTFAHHTPARRRKPLLNRWCDPLDFLLETVAPVWGFDPSQLKALFWGVEPCQAPPVQMEFASAQDWTCYRNAAHKLEATVVVKKEEDMIKKEEE</sequence>
<evidence type="ECO:0000313" key="2">
    <source>
        <dbReference type="Proteomes" id="UP000028045"/>
    </source>
</evidence>
<gene>
    <name evidence="1" type="ORF">S7711_10392</name>
</gene>
<keyword evidence="2" id="KW-1185">Reference proteome</keyword>
<organism evidence="1 2">
    <name type="scientific">Stachybotrys chartarum (strain CBS 109288 / IBT 7711)</name>
    <name type="common">Toxic black mold</name>
    <name type="synonym">Stilbospora chartarum</name>
    <dbReference type="NCBI Taxonomy" id="1280523"/>
    <lineage>
        <taxon>Eukaryota</taxon>
        <taxon>Fungi</taxon>
        <taxon>Dikarya</taxon>
        <taxon>Ascomycota</taxon>
        <taxon>Pezizomycotina</taxon>
        <taxon>Sordariomycetes</taxon>
        <taxon>Hypocreomycetidae</taxon>
        <taxon>Hypocreales</taxon>
        <taxon>Stachybotryaceae</taxon>
        <taxon>Stachybotrys</taxon>
    </lineage>
</organism>
<dbReference type="EMBL" id="KL648363">
    <property type="protein sequence ID" value="KEY71011.1"/>
    <property type="molecule type" value="Genomic_DNA"/>
</dbReference>
<name>A0A084B0D2_STACB</name>
<dbReference type="OrthoDB" id="4875013at2759"/>
<dbReference type="HOGENOM" id="CLU_1090611_0_0_1"/>
<accession>A0A084B0D2</accession>
<dbReference type="AlphaFoldDB" id="A0A084B0D2"/>
<dbReference type="Proteomes" id="UP000028045">
    <property type="component" value="Unassembled WGS sequence"/>
</dbReference>